<dbReference type="InterPro" id="IPR027417">
    <property type="entry name" value="P-loop_NTPase"/>
</dbReference>
<accession>A0A554JC83</accession>
<evidence type="ECO:0000259" key="12">
    <source>
        <dbReference type="PROSITE" id="PS51163"/>
    </source>
</evidence>
<dbReference type="GO" id="GO:0005524">
    <property type="term" value="F:ATP binding"/>
    <property type="evidence" value="ECO:0007669"/>
    <property type="project" value="UniProtKB-KW"/>
</dbReference>
<evidence type="ECO:0000256" key="5">
    <source>
        <dbReference type="ARBA" id="ARBA00022679"/>
    </source>
</evidence>
<dbReference type="SUPFAM" id="SSF55821">
    <property type="entry name" value="YrdC/RibB"/>
    <property type="match status" value="1"/>
</dbReference>
<dbReference type="CDD" id="cd02019">
    <property type="entry name" value="NK"/>
    <property type="match status" value="1"/>
</dbReference>
<organism evidence="13 14">
    <name type="scientific">Candidatus Berkelbacteria bacterium Gr01-1014_85</name>
    <dbReference type="NCBI Taxonomy" id="2017150"/>
    <lineage>
        <taxon>Bacteria</taxon>
        <taxon>Candidatus Berkelbacteria</taxon>
    </lineage>
</organism>
<dbReference type="GO" id="GO:0002949">
    <property type="term" value="P:tRNA threonylcarbamoyladenosine modification"/>
    <property type="evidence" value="ECO:0007669"/>
    <property type="project" value="InterPro"/>
</dbReference>
<dbReference type="GO" id="GO:0006450">
    <property type="term" value="P:regulation of translational fidelity"/>
    <property type="evidence" value="ECO:0007669"/>
    <property type="project" value="TreeGrafter"/>
</dbReference>
<evidence type="ECO:0000256" key="8">
    <source>
        <dbReference type="ARBA" id="ARBA00022741"/>
    </source>
</evidence>
<dbReference type="InterPro" id="IPR003442">
    <property type="entry name" value="T6A_TsaE"/>
</dbReference>
<keyword evidence="9" id="KW-0067">ATP-binding</keyword>
<keyword evidence="6" id="KW-0819">tRNA processing</keyword>
<sequence length="383" mass="42134">MKRIKLSHQPSEWSAALAQARQQLLSGGLVIYPTETVYGLAALASSEVAIDKLIKFKARPVGKGISLLVAGQTMAGQLTDLASNAGASTLNLMNRYWPGPVTLVVQPWPSAKIDSRLLAETGSLGLRQSSHPLAQALIEQVGEPITATSANKAGQRQPRSIELALAPLSESQLELIDLVLDWDELPPNPPSTVIDTTSLSPQVLRRGQIELGDQSTSTETTETIESVERLDDWVASWLNRYQGWLGEQPTILALDGPMGAGKTTLANSLGRLLEADSVVNSPTYTLVKEYRLARWPKLPKLVHLDCFRLKRAEDWLTLNLFDYVQSDSLVVCEWPELVEAAWTDPTWLIIKISLSGQGDQPRQLVVTDNLAELTRYRLKQDSQ</sequence>
<dbReference type="GO" id="GO:0000049">
    <property type="term" value="F:tRNA binding"/>
    <property type="evidence" value="ECO:0007669"/>
    <property type="project" value="TreeGrafter"/>
</dbReference>
<evidence type="ECO:0000256" key="7">
    <source>
        <dbReference type="ARBA" id="ARBA00022695"/>
    </source>
</evidence>
<gene>
    <name evidence="13" type="ORF">CEO22_280</name>
</gene>
<evidence type="ECO:0000256" key="3">
    <source>
        <dbReference type="ARBA" id="ARBA00012584"/>
    </source>
</evidence>
<dbReference type="GO" id="GO:0061710">
    <property type="term" value="F:L-threonylcarbamoyladenylate synthase"/>
    <property type="evidence" value="ECO:0007669"/>
    <property type="project" value="UniProtKB-EC"/>
</dbReference>
<name>A0A554JC83_9BACT</name>
<dbReference type="AlphaFoldDB" id="A0A554JC83"/>
<dbReference type="NCBIfam" id="TIGR00057">
    <property type="entry name" value="L-threonylcarbamoyladenylate synthase"/>
    <property type="match status" value="1"/>
</dbReference>
<evidence type="ECO:0000256" key="9">
    <source>
        <dbReference type="ARBA" id="ARBA00022840"/>
    </source>
</evidence>
<dbReference type="InterPro" id="IPR017945">
    <property type="entry name" value="DHBP_synth_RibB-like_a/b_dom"/>
</dbReference>
<dbReference type="Proteomes" id="UP000316253">
    <property type="component" value="Unassembled WGS sequence"/>
</dbReference>
<protein>
    <recommendedName>
        <fullName evidence="10">L-threonylcarbamoyladenylate synthase</fullName>
        <ecNumber evidence="3">2.7.7.87</ecNumber>
    </recommendedName>
    <alternativeName>
        <fullName evidence="10">L-threonylcarbamoyladenylate synthase</fullName>
    </alternativeName>
</protein>
<comment type="subcellular location">
    <subcellularLocation>
        <location evidence="1">Cytoplasm</location>
    </subcellularLocation>
</comment>
<keyword evidence="5" id="KW-0808">Transferase</keyword>
<comment type="catalytic activity">
    <reaction evidence="11">
        <text>L-threonine + hydrogencarbonate + ATP = L-threonylcarbamoyladenylate + diphosphate + H2O</text>
        <dbReference type="Rhea" id="RHEA:36407"/>
        <dbReference type="ChEBI" id="CHEBI:15377"/>
        <dbReference type="ChEBI" id="CHEBI:17544"/>
        <dbReference type="ChEBI" id="CHEBI:30616"/>
        <dbReference type="ChEBI" id="CHEBI:33019"/>
        <dbReference type="ChEBI" id="CHEBI:57926"/>
        <dbReference type="ChEBI" id="CHEBI:73682"/>
        <dbReference type="EC" id="2.7.7.87"/>
    </reaction>
</comment>
<dbReference type="EC" id="2.7.7.87" evidence="3"/>
<reference evidence="13 14" key="1">
    <citation type="submission" date="2017-08" db="EMBL/GenBank/DDBJ databases">
        <title>Mechanisms for carbon and nitrogen cycling indicate functional differentiation within the Candidate Phyla Radiation.</title>
        <authorList>
            <person name="Danczak R.E."/>
            <person name="Johnston M.D."/>
            <person name="Kenah C."/>
            <person name="Slattery M."/>
            <person name="Wrighton K.C."/>
            <person name="Wilkins M.J."/>
        </authorList>
    </citation>
    <scope>NUCLEOTIDE SEQUENCE [LARGE SCALE GENOMIC DNA]</scope>
    <source>
        <strain evidence="13">Gr01-1014_85</strain>
    </source>
</reference>
<dbReference type="InterPro" id="IPR050156">
    <property type="entry name" value="TC-AMP_synthase_SUA5"/>
</dbReference>
<keyword evidence="8" id="KW-0547">Nucleotide-binding</keyword>
<keyword evidence="4" id="KW-0963">Cytoplasm</keyword>
<dbReference type="PROSITE" id="PS51163">
    <property type="entry name" value="YRDC"/>
    <property type="match status" value="1"/>
</dbReference>
<dbReference type="NCBIfam" id="TIGR00150">
    <property type="entry name" value="T6A_YjeE"/>
    <property type="match status" value="1"/>
</dbReference>
<dbReference type="SUPFAM" id="SSF52540">
    <property type="entry name" value="P-loop containing nucleoside triphosphate hydrolases"/>
    <property type="match status" value="1"/>
</dbReference>
<comment type="similarity">
    <text evidence="2">Belongs to the SUA5 family.</text>
</comment>
<dbReference type="PANTHER" id="PTHR17490">
    <property type="entry name" value="SUA5"/>
    <property type="match status" value="1"/>
</dbReference>
<feature type="domain" description="YrdC-like" evidence="12">
    <location>
        <begin position="14"/>
        <end position="209"/>
    </location>
</feature>
<dbReference type="InterPro" id="IPR006070">
    <property type="entry name" value="Sua5-like_dom"/>
</dbReference>
<evidence type="ECO:0000256" key="1">
    <source>
        <dbReference type="ARBA" id="ARBA00004496"/>
    </source>
</evidence>
<evidence type="ECO:0000256" key="11">
    <source>
        <dbReference type="ARBA" id="ARBA00048366"/>
    </source>
</evidence>
<proteinExistence type="inferred from homology"/>
<evidence type="ECO:0000313" key="13">
    <source>
        <dbReference type="EMBL" id="TSC65972.1"/>
    </source>
</evidence>
<dbReference type="Pfam" id="PF02367">
    <property type="entry name" value="TsaE"/>
    <property type="match status" value="1"/>
</dbReference>
<evidence type="ECO:0000256" key="4">
    <source>
        <dbReference type="ARBA" id="ARBA00022490"/>
    </source>
</evidence>
<evidence type="ECO:0000256" key="6">
    <source>
        <dbReference type="ARBA" id="ARBA00022694"/>
    </source>
</evidence>
<evidence type="ECO:0000256" key="10">
    <source>
        <dbReference type="ARBA" id="ARBA00029774"/>
    </source>
</evidence>
<evidence type="ECO:0000313" key="14">
    <source>
        <dbReference type="Proteomes" id="UP000316253"/>
    </source>
</evidence>
<dbReference type="GO" id="GO:0005737">
    <property type="term" value="C:cytoplasm"/>
    <property type="evidence" value="ECO:0007669"/>
    <property type="project" value="UniProtKB-SubCell"/>
</dbReference>
<keyword evidence="7" id="KW-0548">Nucleotidyltransferase</keyword>
<comment type="caution">
    <text evidence="13">The sequence shown here is derived from an EMBL/GenBank/DDBJ whole genome shotgun (WGS) entry which is preliminary data.</text>
</comment>
<dbReference type="EMBL" id="VMFD01000020">
    <property type="protein sequence ID" value="TSC65972.1"/>
    <property type="molecule type" value="Genomic_DNA"/>
</dbReference>
<evidence type="ECO:0000256" key="2">
    <source>
        <dbReference type="ARBA" id="ARBA00007663"/>
    </source>
</evidence>
<dbReference type="Pfam" id="PF01300">
    <property type="entry name" value="Sua5_yciO_yrdC"/>
    <property type="match status" value="1"/>
</dbReference>
<dbReference type="PANTHER" id="PTHR17490:SF16">
    <property type="entry name" value="THREONYLCARBAMOYL-AMP SYNTHASE"/>
    <property type="match status" value="1"/>
</dbReference>
<dbReference type="GO" id="GO:0003725">
    <property type="term" value="F:double-stranded RNA binding"/>
    <property type="evidence" value="ECO:0007669"/>
    <property type="project" value="InterPro"/>
</dbReference>
<dbReference type="Gene3D" id="3.40.50.300">
    <property type="entry name" value="P-loop containing nucleotide triphosphate hydrolases"/>
    <property type="match status" value="1"/>
</dbReference>
<dbReference type="Gene3D" id="3.90.870.10">
    <property type="entry name" value="DHBP synthase"/>
    <property type="match status" value="1"/>
</dbReference>